<keyword evidence="4" id="KW-1185">Reference proteome</keyword>
<dbReference type="eggNOG" id="ENOG502QQ9E">
    <property type="taxonomic scope" value="Eukaryota"/>
</dbReference>
<gene>
    <name evidence="3" type="ORF">UCRPA7_6222</name>
</gene>
<dbReference type="KEGG" id="tmn:UCRPA7_6222"/>
<dbReference type="GO" id="GO:0004560">
    <property type="term" value="F:alpha-L-fucosidase activity"/>
    <property type="evidence" value="ECO:0007669"/>
    <property type="project" value="TreeGrafter"/>
</dbReference>
<dbReference type="Proteomes" id="UP000014074">
    <property type="component" value="Unassembled WGS sequence"/>
</dbReference>
<evidence type="ECO:0000313" key="4">
    <source>
        <dbReference type="Proteomes" id="UP000014074"/>
    </source>
</evidence>
<name>R8BFZ5_PHAM7</name>
<feature type="domain" description="Glycosyl hydrolase family 95 N-terminal" evidence="1">
    <location>
        <begin position="40"/>
        <end position="159"/>
    </location>
</feature>
<dbReference type="InterPro" id="IPR008928">
    <property type="entry name" value="6-hairpin_glycosidase_sf"/>
</dbReference>
<protein>
    <submittedName>
        <fullName evidence="3">Putative alpha-l-fucosidase protein</fullName>
    </submittedName>
</protein>
<dbReference type="AlphaFoldDB" id="R8BFZ5"/>
<sequence length="432" mass="47639">MEKIWINEDSFWSGGQLHRVNPDALDNMPVMQAQLADADSTAGVYYVVNGVTYTREYIASEPTGLIAIRIKADKPAAVDFNIHLRKGLSLNRWEDYSQKVGSDTVIMGGGSASVHTIEFAAGAKIVASTGKVYTIGDYVKCEGADEAVVYFTAWTSFRKPDPKAAVLGDLEAVTGNSYKVIRSEHIDDYQSLAGRVSLNLGTSSLDQKQGSTSARIGAAGKVFDPELASLYFQFGRYLFISSSRSGTLPPNLQGIWNGDIDPQWGSKYTININTQMNYWPALVTNLADLNAPLFDLIEKVRTMGLDTVKSMYGARGAVCHHNTDLWGDSAPHDNYVSSTFWPSGLAWLATHIFEHYQFTGDVDVLREHFDALRDSVLFFLDFMTDYKGWKVTNRSISPENKYYLPNSSSAAAITLGPTIDNSIVWALLVLKS</sequence>
<dbReference type="InterPro" id="IPR027414">
    <property type="entry name" value="GH95_N_dom"/>
</dbReference>
<dbReference type="RefSeq" id="XP_007916952.1">
    <property type="nucleotide sequence ID" value="XM_007918761.1"/>
</dbReference>
<dbReference type="GO" id="GO:0005975">
    <property type="term" value="P:carbohydrate metabolic process"/>
    <property type="evidence" value="ECO:0007669"/>
    <property type="project" value="InterPro"/>
</dbReference>
<dbReference type="Pfam" id="PF14498">
    <property type="entry name" value="Glyco_hyd_65N_2"/>
    <property type="match status" value="1"/>
</dbReference>
<proteinExistence type="predicted"/>
<feature type="domain" description="Glycosyl hydrolase family 95 catalytic" evidence="2">
    <location>
        <begin position="177"/>
        <end position="428"/>
    </location>
</feature>
<dbReference type="SUPFAM" id="SSF48208">
    <property type="entry name" value="Six-hairpin glycosidases"/>
    <property type="match status" value="1"/>
</dbReference>
<dbReference type="EMBL" id="KB933223">
    <property type="protein sequence ID" value="EON98236.1"/>
    <property type="molecule type" value="Genomic_DNA"/>
</dbReference>
<dbReference type="Pfam" id="PF22124">
    <property type="entry name" value="Glyco_hydro_95_cat"/>
    <property type="match status" value="1"/>
</dbReference>
<dbReference type="Gene3D" id="1.50.10.10">
    <property type="match status" value="1"/>
</dbReference>
<dbReference type="PANTHER" id="PTHR31084">
    <property type="entry name" value="ALPHA-L-FUCOSIDASE 2"/>
    <property type="match status" value="1"/>
</dbReference>
<dbReference type="InterPro" id="IPR054363">
    <property type="entry name" value="GH95_cat"/>
</dbReference>
<evidence type="ECO:0000313" key="3">
    <source>
        <dbReference type="EMBL" id="EON98236.1"/>
    </source>
</evidence>
<dbReference type="GeneID" id="19326856"/>
<dbReference type="InterPro" id="IPR012341">
    <property type="entry name" value="6hp_glycosidase-like_sf"/>
</dbReference>
<evidence type="ECO:0000259" key="2">
    <source>
        <dbReference type="Pfam" id="PF22124"/>
    </source>
</evidence>
<dbReference type="PANTHER" id="PTHR31084:SF0">
    <property type="entry name" value="ALPHA-L-FUCOSIDASE 2"/>
    <property type="match status" value="1"/>
</dbReference>
<dbReference type="OrthoDB" id="2848340at2759"/>
<evidence type="ECO:0000259" key="1">
    <source>
        <dbReference type="Pfam" id="PF14498"/>
    </source>
</evidence>
<organism evidence="3 4">
    <name type="scientific">Phaeoacremonium minimum (strain UCR-PA7)</name>
    <name type="common">Esca disease fungus</name>
    <name type="synonym">Togninia minima</name>
    <dbReference type="NCBI Taxonomy" id="1286976"/>
    <lineage>
        <taxon>Eukaryota</taxon>
        <taxon>Fungi</taxon>
        <taxon>Dikarya</taxon>
        <taxon>Ascomycota</taxon>
        <taxon>Pezizomycotina</taxon>
        <taxon>Sordariomycetes</taxon>
        <taxon>Sordariomycetidae</taxon>
        <taxon>Togniniales</taxon>
        <taxon>Togniniaceae</taxon>
        <taxon>Phaeoacremonium</taxon>
    </lineage>
</organism>
<reference evidence="4" key="1">
    <citation type="journal article" date="2013" name="Genome Announc.">
        <title>Draft genome sequence of the ascomycete Phaeoacremonium aleophilum strain UCR-PA7, a causal agent of the esca disease complex in grapevines.</title>
        <authorList>
            <person name="Blanco-Ulate B."/>
            <person name="Rolshausen P."/>
            <person name="Cantu D."/>
        </authorList>
    </citation>
    <scope>NUCLEOTIDE SEQUENCE [LARGE SCALE GENOMIC DNA]</scope>
    <source>
        <strain evidence="4">UCR-PA7</strain>
    </source>
</reference>
<dbReference type="HOGENOM" id="CLU_004617_5_1_1"/>
<accession>R8BFZ5</accession>